<protein>
    <submittedName>
        <fullName evidence="2">Endonuclease domain-containing protein</fullName>
    </submittedName>
</protein>
<dbReference type="RefSeq" id="WP_265165020.1">
    <property type="nucleotide sequence ID" value="NZ_CP069620.1"/>
</dbReference>
<name>A0ABY6NVH1_9FLAO</name>
<accession>A0ABY6NVH1</accession>
<dbReference type="Gene3D" id="3.40.960.10">
    <property type="entry name" value="VSR Endonuclease"/>
    <property type="match status" value="1"/>
</dbReference>
<evidence type="ECO:0000313" key="2">
    <source>
        <dbReference type="EMBL" id="UZH56473.1"/>
    </source>
</evidence>
<dbReference type="PANTHER" id="PTHR38590:SF1">
    <property type="entry name" value="BLL0828 PROTEIN"/>
    <property type="match status" value="1"/>
</dbReference>
<evidence type="ECO:0000259" key="1">
    <source>
        <dbReference type="Pfam" id="PF04480"/>
    </source>
</evidence>
<proteinExistence type="predicted"/>
<keyword evidence="2" id="KW-0378">Hydrolase</keyword>
<gene>
    <name evidence="2" type="ORF">JRG66_06325</name>
</gene>
<dbReference type="Proteomes" id="UP001163981">
    <property type="component" value="Chromosome"/>
</dbReference>
<dbReference type="EMBL" id="CP069620">
    <property type="protein sequence ID" value="UZH56473.1"/>
    <property type="molecule type" value="Genomic_DNA"/>
</dbReference>
<sequence length="134" mass="16041">MKRRIHNKKSLEPYRKKLRGNGTSAEAYLWTHLQQKKLEGRKFRRQHSVLNFIVDFYCAKERLVVELDGQYHMNPTNEEKDAVRTKKLEEMGLKVIRFENRSVFENLEWVLEEIKRHFKSDGPSRLRSRGSTPP</sequence>
<feature type="domain" description="DUF559" evidence="1">
    <location>
        <begin position="14"/>
        <end position="117"/>
    </location>
</feature>
<evidence type="ECO:0000313" key="3">
    <source>
        <dbReference type="Proteomes" id="UP001163981"/>
    </source>
</evidence>
<dbReference type="InterPro" id="IPR047216">
    <property type="entry name" value="Endonuclease_DUF559_bact"/>
</dbReference>
<keyword evidence="2" id="KW-0255">Endonuclease</keyword>
<dbReference type="InterPro" id="IPR011335">
    <property type="entry name" value="Restrct_endonuc-II-like"/>
</dbReference>
<dbReference type="CDD" id="cd01038">
    <property type="entry name" value="Endonuclease_DUF559"/>
    <property type="match status" value="1"/>
</dbReference>
<dbReference type="Pfam" id="PF04480">
    <property type="entry name" value="DUF559"/>
    <property type="match status" value="1"/>
</dbReference>
<dbReference type="GO" id="GO:0004519">
    <property type="term" value="F:endonuclease activity"/>
    <property type="evidence" value="ECO:0007669"/>
    <property type="project" value="UniProtKB-KW"/>
</dbReference>
<keyword evidence="2" id="KW-0540">Nuclease</keyword>
<reference evidence="2" key="1">
    <citation type="submission" date="2021-02" db="EMBL/GenBank/DDBJ databases">
        <title>Salinimicrobium sp. nov. isolated from seawater in Tongyeong, Republic of Korea.</title>
        <authorList>
            <person name="Lee S.-J."/>
        </authorList>
    </citation>
    <scope>NUCLEOTIDE SEQUENCE</scope>
    <source>
        <strain evidence="2">HN-2-9-2</strain>
    </source>
</reference>
<keyword evidence="3" id="KW-1185">Reference proteome</keyword>
<organism evidence="2 3">
    <name type="scientific">Salinimicrobium tongyeongense</name>
    <dbReference type="NCBI Taxonomy" id="2809707"/>
    <lineage>
        <taxon>Bacteria</taxon>
        <taxon>Pseudomonadati</taxon>
        <taxon>Bacteroidota</taxon>
        <taxon>Flavobacteriia</taxon>
        <taxon>Flavobacteriales</taxon>
        <taxon>Flavobacteriaceae</taxon>
        <taxon>Salinimicrobium</taxon>
    </lineage>
</organism>
<dbReference type="SUPFAM" id="SSF52980">
    <property type="entry name" value="Restriction endonuclease-like"/>
    <property type="match status" value="1"/>
</dbReference>
<dbReference type="PANTHER" id="PTHR38590">
    <property type="entry name" value="BLL0828 PROTEIN"/>
    <property type="match status" value="1"/>
</dbReference>
<dbReference type="InterPro" id="IPR007569">
    <property type="entry name" value="DUF559"/>
</dbReference>